<evidence type="ECO:0008006" key="2">
    <source>
        <dbReference type="Google" id="ProtNLM"/>
    </source>
</evidence>
<protein>
    <recommendedName>
        <fullName evidence="2">Toprim domain-containing protein</fullName>
    </recommendedName>
</protein>
<dbReference type="AlphaFoldDB" id="A0A0F9LE50"/>
<comment type="caution">
    <text evidence="1">The sequence shown here is derived from an EMBL/GenBank/DDBJ whole genome shotgun (WGS) entry which is preliminary data.</text>
</comment>
<sequence>MILEEVIRRHVPLSTPSAKGWQSTRCLVCNDHTRKGLRGGFRFAESTTSYNCFNCKHKATYNPEYNTRMPSKMLRVMRAFGIPDEEWQQIVFEALANEGTKPKRVEPDRSLITPEIALPAHFYRVGSRKGDKWSVAASEYLKDLRGIDPNEYPFYLSDHKDWKGRITIPVYRDGKLIFYQGRDITDKRPNKYKSSHHSNSNVLFGFKELYDNTDLPLYVVEGVFDAYVIEGVATLGNKLTPEQIKHLHRSPRPKVIIPDQRGDGHIMAEQALEEGWSISCPDISDCKDVNQAWMRYGNLYVMKTIADMTMTGVMAETALRMYCKRNEKNKRTGKKKG</sequence>
<dbReference type="EMBL" id="LAZR01011287">
    <property type="protein sequence ID" value="KKM62475.1"/>
    <property type="molecule type" value="Genomic_DNA"/>
</dbReference>
<name>A0A0F9LE50_9ZZZZ</name>
<gene>
    <name evidence="1" type="ORF">LCGC14_1521280</name>
</gene>
<accession>A0A0F9LE50</accession>
<organism evidence="1">
    <name type="scientific">marine sediment metagenome</name>
    <dbReference type="NCBI Taxonomy" id="412755"/>
    <lineage>
        <taxon>unclassified sequences</taxon>
        <taxon>metagenomes</taxon>
        <taxon>ecological metagenomes</taxon>
    </lineage>
</organism>
<evidence type="ECO:0000313" key="1">
    <source>
        <dbReference type="EMBL" id="KKM62475.1"/>
    </source>
</evidence>
<proteinExistence type="predicted"/>
<reference evidence="1" key="1">
    <citation type="journal article" date="2015" name="Nature">
        <title>Complex archaea that bridge the gap between prokaryotes and eukaryotes.</title>
        <authorList>
            <person name="Spang A."/>
            <person name="Saw J.H."/>
            <person name="Jorgensen S.L."/>
            <person name="Zaremba-Niedzwiedzka K."/>
            <person name="Martijn J."/>
            <person name="Lind A.E."/>
            <person name="van Eijk R."/>
            <person name="Schleper C."/>
            <person name="Guy L."/>
            <person name="Ettema T.J."/>
        </authorList>
    </citation>
    <scope>NUCLEOTIDE SEQUENCE</scope>
</reference>
<dbReference type="Gene3D" id="3.40.1360.10">
    <property type="match status" value="1"/>
</dbReference>
<dbReference type="SUPFAM" id="SSF56731">
    <property type="entry name" value="DNA primase core"/>
    <property type="match status" value="1"/>
</dbReference>